<keyword evidence="7 9" id="KW-0472">Membrane</keyword>
<dbReference type="EMBL" id="JARRTL010000009">
    <property type="protein sequence ID" value="MEC0485250.1"/>
    <property type="molecule type" value="Genomic_DNA"/>
</dbReference>
<evidence type="ECO:0000256" key="7">
    <source>
        <dbReference type="ARBA" id="ARBA00023136"/>
    </source>
</evidence>
<evidence type="ECO:0000256" key="3">
    <source>
        <dbReference type="ARBA" id="ARBA00021718"/>
    </source>
</evidence>
<name>A0A0J6EEJ8_9BACI</name>
<accession>A0A0J6EEJ8</accession>
<dbReference type="NCBIfam" id="TIGR01402">
    <property type="entry name" value="fliQ"/>
    <property type="match status" value="1"/>
</dbReference>
<reference evidence="11 13" key="3">
    <citation type="submission" date="2023-03" db="EMBL/GenBank/DDBJ databases">
        <title>Agriculturally important microbes genome sequencing.</title>
        <authorList>
            <person name="Dunlap C."/>
        </authorList>
    </citation>
    <scope>NUCLEOTIDE SEQUENCE [LARGE SCALE GENOMIC DNA]</scope>
    <source>
        <strain evidence="11 13">CBP-3203</strain>
    </source>
</reference>
<dbReference type="PANTHER" id="PTHR34040:SF2">
    <property type="entry name" value="FLAGELLAR BIOSYNTHETIC PROTEIN FLIQ"/>
    <property type="match status" value="1"/>
</dbReference>
<feature type="transmembrane region" description="Helical" evidence="9">
    <location>
        <begin position="55"/>
        <end position="77"/>
    </location>
</feature>
<dbReference type="PANTHER" id="PTHR34040">
    <property type="entry name" value="FLAGELLAR BIOSYNTHETIC PROTEIN FLIQ"/>
    <property type="match status" value="1"/>
</dbReference>
<comment type="function">
    <text evidence="9">Role in flagellar biosynthesis.</text>
</comment>
<dbReference type="InterPro" id="IPR002191">
    <property type="entry name" value="Bac_export_3"/>
</dbReference>
<keyword evidence="6 9" id="KW-1133">Transmembrane helix</keyword>
<evidence type="ECO:0000256" key="6">
    <source>
        <dbReference type="ARBA" id="ARBA00022989"/>
    </source>
</evidence>
<dbReference type="InterPro" id="IPR006305">
    <property type="entry name" value="FliQ"/>
</dbReference>
<keyword evidence="10" id="KW-0966">Cell projection</keyword>
<comment type="caution">
    <text evidence="10">The sequence shown here is derived from an EMBL/GenBank/DDBJ whole genome shotgun (WGS) entry which is preliminary data.</text>
</comment>
<dbReference type="GO" id="GO:0044780">
    <property type="term" value="P:bacterial-type flagellum assembly"/>
    <property type="evidence" value="ECO:0007669"/>
    <property type="project" value="InterPro"/>
</dbReference>
<organism evidence="10 12">
    <name type="scientific">Bacillus glycinifermentans</name>
    <dbReference type="NCBI Taxonomy" id="1664069"/>
    <lineage>
        <taxon>Bacteria</taxon>
        <taxon>Bacillati</taxon>
        <taxon>Bacillota</taxon>
        <taxon>Bacilli</taxon>
        <taxon>Bacillales</taxon>
        <taxon>Bacillaceae</taxon>
        <taxon>Bacillus</taxon>
    </lineage>
</organism>
<keyword evidence="4 9" id="KW-1003">Cell membrane</keyword>
<sequence length="89" mass="9599">MSSEFVISIAERAVYVTLLVSGPLLVLALLVGLIVSVFQATTQIQEQTLAFIPKIVAVLVGLVIFGPWMLSTILSFATELFSNLNRFAG</sequence>
<reference evidence="10 12" key="1">
    <citation type="journal article" date="2015" name="Int. J. Syst. Evol. Microbiol.">
        <title>Bacillus glycinifermentans sp. nov., isolated from fermented soybean paste.</title>
        <authorList>
            <person name="Kim S.J."/>
            <person name="Dunlap C.A."/>
            <person name="Kwon S.W."/>
            <person name="Rooney A.P."/>
        </authorList>
    </citation>
    <scope>NUCLEOTIDE SEQUENCE [LARGE SCALE GENOMIC DNA]</scope>
    <source>
        <strain evidence="10 12">GO-13</strain>
    </source>
</reference>
<evidence type="ECO:0000256" key="9">
    <source>
        <dbReference type="RuleBase" id="RU364090"/>
    </source>
</evidence>
<keyword evidence="10" id="KW-0282">Flagellum</keyword>
<evidence type="ECO:0000256" key="1">
    <source>
        <dbReference type="ARBA" id="ARBA00004651"/>
    </source>
</evidence>
<evidence type="ECO:0000256" key="4">
    <source>
        <dbReference type="ARBA" id="ARBA00022475"/>
    </source>
</evidence>
<dbReference type="GO" id="GO:0009425">
    <property type="term" value="C:bacterial-type flagellum basal body"/>
    <property type="evidence" value="ECO:0007669"/>
    <property type="project" value="UniProtKB-SubCell"/>
</dbReference>
<dbReference type="STRING" id="1664069.BGLY_1851"/>
<dbReference type="EMBL" id="LECW02000015">
    <property type="protein sequence ID" value="KRT93858.1"/>
    <property type="molecule type" value="Genomic_DNA"/>
</dbReference>
<dbReference type="Pfam" id="PF01313">
    <property type="entry name" value="Bac_export_3"/>
    <property type="match status" value="1"/>
</dbReference>
<keyword evidence="8 9" id="KW-0975">Bacterial flagellum</keyword>
<dbReference type="OrthoDB" id="9806440at2"/>
<evidence type="ECO:0000313" key="12">
    <source>
        <dbReference type="Proteomes" id="UP000036168"/>
    </source>
</evidence>
<evidence type="ECO:0000313" key="13">
    <source>
        <dbReference type="Proteomes" id="UP001341297"/>
    </source>
</evidence>
<accession>A0A0J6EI12</accession>
<gene>
    <name evidence="9 11" type="primary">fliQ</name>
    <name evidence="10" type="ORF">AB447_216000</name>
    <name evidence="11" type="ORF">P8828_10450</name>
</gene>
<dbReference type="GO" id="GO:0009306">
    <property type="term" value="P:protein secretion"/>
    <property type="evidence" value="ECO:0007669"/>
    <property type="project" value="InterPro"/>
</dbReference>
<evidence type="ECO:0000256" key="8">
    <source>
        <dbReference type="ARBA" id="ARBA00023143"/>
    </source>
</evidence>
<proteinExistence type="inferred from homology"/>
<dbReference type="PRINTS" id="PR00952">
    <property type="entry name" value="TYPE3IMQPROT"/>
</dbReference>
<dbReference type="RefSeq" id="WP_048354607.1">
    <property type="nucleotide sequence ID" value="NZ_CP023481.1"/>
</dbReference>
<comment type="similarity">
    <text evidence="2 9">Belongs to the FliQ/MopD/SpaQ family.</text>
</comment>
<keyword evidence="10" id="KW-0969">Cilium</keyword>
<reference evidence="10" key="2">
    <citation type="submission" date="2015-10" db="EMBL/GenBank/DDBJ databases">
        <authorList>
            <person name="Gilbert D.G."/>
        </authorList>
    </citation>
    <scope>NUCLEOTIDE SEQUENCE</scope>
    <source>
        <strain evidence="10">GO-13</strain>
    </source>
</reference>
<evidence type="ECO:0000313" key="10">
    <source>
        <dbReference type="EMBL" id="KRT93858.1"/>
    </source>
</evidence>
<keyword evidence="5 9" id="KW-0812">Transmembrane</keyword>
<comment type="subcellular location">
    <subcellularLocation>
        <location evidence="1 9">Cell membrane</location>
        <topology evidence="1">Multi-pass membrane protein</topology>
    </subcellularLocation>
    <subcellularLocation>
        <location evidence="9">Bacterial flagellum basal body</location>
    </subcellularLocation>
</comment>
<evidence type="ECO:0000256" key="2">
    <source>
        <dbReference type="ARBA" id="ARBA00006156"/>
    </source>
</evidence>
<protein>
    <recommendedName>
        <fullName evidence="3 9">Flagellar biosynthetic protein FliQ</fullName>
    </recommendedName>
</protein>
<evidence type="ECO:0000256" key="5">
    <source>
        <dbReference type="ARBA" id="ARBA00022692"/>
    </source>
</evidence>
<evidence type="ECO:0000313" key="11">
    <source>
        <dbReference type="EMBL" id="MEC0485250.1"/>
    </source>
</evidence>
<dbReference type="AlphaFoldDB" id="A0A0J6EEJ8"/>
<dbReference type="PATRIC" id="fig|1664069.3.peg.5027"/>
<feature type="transmembrane region" description="Helical" evidence="9">
    <location>
        <begin position="12"/>
        <end position="35"/>
    </location>
</feature>
<dbReference type="GO" id="GO:0005886">
    <property type="term" value="C:plasma membrane"/>
    <property type="evidence" value="ECO:0007669"/>
    <property type="project" value="UniProtKB-SubCell"/>
</dbReference>
<keyword evidence="13" id="KW-1185">Reference proteome</keyword>
<dbReference type="Proteomes" id="UP001341297">
    <property type="component" value="Unassembled WGS sequence"/>
</dbReference>
<dbReference type="PIRSF" id="PIRSF004669">
    <property type="entry name" value="FliQ"/>
    <property type="match status" value="1"/>
</dbReference>
<dbReference type="Proteomes" id="UP000036168">
    <property type="component" value="Unassembled WGS sequence"/>
</dbReference>